<dbReference type="GeneID" id="97990516"/>
<feature type="transmembrane region" description="Helical" evidence="1">
    <location>
        <begin position="7"/>
        <end position="31"/>
    </location>
</feature>
<dbReference type="Proteomes" id="UP000261166">
    <property type="component" value="Unassembled WGS sequence"/>
</dbReference>
<keyword evidence="1" id="KW-0812">Transmembrane</keyword>
<keyword evidence="1" id="KW-0472">Membrane</keyword>
<keyword evidence="1" id="KW-1133">Transmembrane helix</keyword>
<feature type="transmembrane region" description="Helical" evidence="1">
    <location>
        <begin position="141"/>
        <end position="161"/>
    </location>
</feature>
<evidence type="ECO:0000313" key="5">
    <source>
        <dbReference type="Proteomes" id="UP000261166"/>
    </source>
</evidence>
<sequence>MLNYIWAVMIAIGVIYGALTGNIEAVANGALESAGEAVQLCITMVGIMALWVGLMEIAKNSGLIASMTRGIQPFVSFLFPRLPKNHAAREYISTNIIANILGLGWACTPAGLKAMEELQKLNEEECRKTGKSPHTASNEMCSFLILNISSLQLIPVSIIAYRSQYGSVNPTAVIMPGLIATLFSTIVGVIFIKVMDRGRKGSG</sequence>
<accession>A0A3E3HVB6</accession>
<reference evidence="2 5" key="1">
    <citation type="submission" date="2018-08" db="EMBL/GenBank/DDBJ databases">
        <title>A genome reference for cultivated species of the human gut microbiota.</title>
        <authorList>
            <person name="Zou Y."/>
            <person name="Xue W."/>
            <person name="Luo G."/>
        </authorList>
    </citation>
    <scope>NUCLEOTIDE SEQUENCE [LARGE SCALE GENOMIC DNA]</scope>
    <source>
        <strain evidence="3 5">AF26-4BH</strain>
        <strain evidence="2">TF05-5AC</strain>
    </source>
</reference>
<gene>
    <name evidence="3" type="ORF">DWY69_23045</name>
    <name evidence="2" type="ORF">DXC51_27605</name>
</gene>
<proteinExistence type="predicted"/>
<dbReference type="RefSeq" id="WP_021639276.1">
    <property type="nucleotide sequence ID" value="NZ_CALBAU010000147.1"/>
</dbReference>
<dbReference type="OrthoDB" id="9782481at2"/>
<feature type="transmembrane region" description="Helical" evidence="1">
    <location>
        <begin position="173"/>
        <end position="192"/>
    </location>
</feature>
<keyword evidence="4" id="KW-1185">Reference proteome</keyword>
<dbReference type="EMBL" id="QVLU01000026">
    <property type="protein sequence ID" value="RGE67098.1"/>
    <property type="molecule type" value="Genomic_DNA"/>
</dbReference>
<feature type="transmembrane region" description="Helical" evidence="1">
    <location>
        <begin position="37"/>
        <end position="58"/>
    </location>
</feature>
<protein>
    <submittedName>
        <fullName evidence="2">Nucleoside recognition protein</fullName>
    </submittedName>
</protein>
<evidence type="ECO:0000313" key="3">
    <source>
        <dbReference type="EMBL" id="RGE67098.1"/>
    </source>
</evidence>
<evidence type="ECO:0000313" key="4">
    <source>
        <dbReference type="Proteomes" id="UP000260812"/>
    </source>
</evidence>
<name>A0A3E3HVB6_9FIRM</name>
<dbReference type="AlphaFoldDB" id="A0A3E3HVB6"/>
<dbReference type="Proteomes" id="UP000260812">
    <property type="component" value="Unassembled WGS sequence"/>
</dbReference>
<organism evidence="2 4">
    <name type="scientific">Eisenbergiella massiliensis</name>
    <dbReference type="NCBI Taxonomy" id="1720294"/>
    <lineage>
        <taxon>Bacteria</taxon>
        <taxon>Bacillati</taxon>
        <taxon>Bacillota</taxon>
        <taxon>Clostridia</taxon>
        <taxon>Lachnospirales</taxon>
        <taxon>Lachnospiraceae</taxon>
        <taxon>Eisenbergiella</taxon>
    </lineage>
</organism>
<comment type="caution">
    <text evidence="2">The sequence shown here is derived from an EMBL/GenBank/DDBJ whole genome shotgun (WGS) entry which is preliminary data.</text>
</comment>
<evidence type="ECO:0000313" key="2">
    <source>
        <dbReference type="EMBL" id="RGE55774.1"/>
    </source>
</evidence>
<evidence type="ECO:0000256" key="1">
    <source>
        <dbReference type="SAM" id="Phobius"/>
    </source>
</evidence>
<dbReference type="EMBL" id="QVLV01000037">
    <property type="protein sequence ID" value="RGE55774.1"/>
    <property type="molecule type" value="Genomic_DNA"/>
</dbReference>